<evidence type="ECO:0000256" key="1">
    <source>
        <dbReference type="ARBA" id="ARBA00023242"/>
    </source>
</evidence>
<dbReference type="Proteomes" id="UP001473302">
    <property type="component" value="Unassembled WGS sequence"/>
</dbReference>
<accession>A0ABP9ZB96</accession>
<protein>
    <recommendedName>
        <fullName evidence="4">YEATS domain-containing protein</fullName>
    </recommendedName>
</protein>
<dbReference type="Pfam" id="PF03366">
    <property type="entry name" value="YEATS"/>
    <property type="match status" value="1"/>
</dbReference>
<reference evidence="5 6" key="1">
    <citation type="submission" date="2024-04" db="EMBL/GenBank/DDBJ databases">
        <title>genome sequences of Mucor flavus KT1a and Helicostylum pulchrum KT1b strains isolated from the surface of a dry-aged beef.</title>
        <authorList>
            <person name="Toyotome T."/>
            <person name="Hosono M."/>
            <person name="Torimaru M."/>
            <person name="Fukuda K."/>
            <person name="Mikami N."/>
        </authorList>
    </citation>
    <scope>NUCLEOTIDE SEQUENCE [LARGE SCALE GENOMIC DNA]</scope>
    <source>
        <strain evidence="5 6">KT1a</strain>
    </source>
</reference>
<gene>
    <name evidence="5" type="ORF">MFLAVUS_009934</name>
</gene>
<dbReference type="Gene3D" id="2.60.40.1970">
    <property type="entry name" value="YEATS domain"/>
    <property type="match status" value="1"/>
</dbReference>
<proteinExistence type="predicted"/>
<feature type="compositionally biased region" description="Low complexity" evidence="3">
    <location>
        <begin position="71"/>
        <end position="83"/>
    </location>
</feature>
<keyword evidence="1 2" id="KW-0539">Nucleus</keyword>
<feature type="domain" description="YEATS" evidence="4">
    <location>
        <begin position="1"/>
        <end position="76"/>
    </location>
</feature>
<dbReference type="EMBL" id="BAABUK010000031">
    <property type="protein sequence ID" value="GAA5816405.1"/>
    <property type="molecule type" value="Genomic_DNA"/>
</dbReference>
<sequence length="223" mass="25497">MSGYTTMVVIFEEPYILKQEGWGEFDLGIVFHFKSKDIPPQTIMFDLNFSKPKYSQIGKLEVQEHDRKRSISSSSDASSTITSMAGTPPDNNVFSLFGYLANRNEHHVYNGRSAKQQIASCNTFNRNKESRSTSQSISSWNNNIAPEKTYISILAKRLESLNDQDLENVYKIILQYDRRNMSIVETKDQVIMDLYTFGAPLLMKLWEFTSDLEAKDGSLTNMS</sequence>
<evidence type="ECO:0000313" key="6">
    <source>
        <dbReference type="Proteomes" id="UP001473302"/>
    </source>
</evidence>
<comment type="caution">
    <text evidence="5">The sequence shown here is derived from an EMBL/GenBank/DDBJ whole genome shotgun (WGS) entry which is preliminary data.</text>
</comment>
<dbReference type="PROSITE" id="PS51037">
    <property type="entry name" value="YEATS"/>
    <property type="match status" value="1"/>
</dbReference>
<evidence type="ECO:0000313" key="5">
    <source>
        <dbReference type="EMBL" id="GAA5816405.1"/>
    </source>
</evidence>
<evidence type="ECO:0000256" key="2">
    <source>
        <dbReference type="PROSITE-ProRule" id="PRU00376"/>
    </source>
</evidence>
<evidence type="ECO:0000259" key="4">
    <source>
        <dbReference type="PROSITE" id="PS51037"/>
    </source>
</evidence>
<name>A0ABP9ZB96_9FUNG</name>
<organism evidence="5 6">
    <name type="scientific">Mucor flavus</name>
    <dbReference type="NCBI Taxonomy" id="439312"/>
    <lineage>
        <taxon>Eukaryota</taxon>
        <taxon>Fungi</taxon>
        <taxon>Fungi incertae sedis</taxon>
        <taxon>Mucoromycota</taxon>
        <taxon>Mucoromycotina</taxon>
        <taxon>Mucoromycetes</taxon>
        <taxon>Mucorales</taxon>
        <taxon>Mucorineae</taxon>
        <taxon>Mucoraceae</taxon>
        <taxon>Mucor</taxon>
    </lineage>
</organism>
<feature type="region of interest" description="Disordered" evidence="3">
    <location>
        <begin position="61"/>
        <end position="86"/>
    </location>
</feature>
<evidence type="ECO:0000256" key="3">
    <source>
        <dbReference type="SAM" id="MobiDB-lite"/>
    </source>
</evidence>
<comment type="subcellular location">
    <subcellularLocation>
        <location evidence="2">Nucleus</location>
    </subcellularLocation>
</comment>
<dbReference type="InterPro" id="IPR038704">
    <property type="entry name" value="YEAST_sf"/>
</dbReference>
<dbReference type="InterPro" id="IPR055129">
    <property type="entry name" value="YEATS_dom"/>
</dbReference>
<keyword evidence="6" id="KW-1185">Reference proteome</keyword>